<feature type="signal peptide" evidence="1">
    <location>
        <begin position="1"/>
        <end position="24"/>
    </location>
</feature>
<keyword evidence="1" id="KW-0732">Signal</keyword>
<dbReference type="Pfam" id="PF11551">
    <property type="entry name" value="Omp28"/>
    <property type="match status" value="1"/>
</dbReference>
<comment type="caution">
    <text evidence="3">The sequence shown here is derived from an EMBL/GenBank/DDBJ whole genome shotgun (WGS) entry which is preliminary data.</text>
</comment>
<dbReference type="OrthoDB" id="1081990at2"/>
<dbReference type="RefSeq" id="WP_068593384.1">
    <property type="nucleotide sequence ID" value="NZ_LRXL01000052.1"/>
</dbReference>
<evidence type="ECO:0000259" key="2">
    <source>
        <dbReference type="Pfam" id="PF00085"/>
    </source>
</evidence>
<evidence type="ECO:0000256" key="1">
    <source>
        <dbReference type="SAM" id="SignalP"/>
    </source>
</evidence>
<name>A0A167F2P0_9FLAO</name>
<feature type="chain" id="PRO_5007886090" description="Thioredoxin domain-containing protein" evidence="1">
    <location>
        <begin position="25"/>
        <end position="427"/>
    </location>
</feature>
<dbReference type="InterPro" id="IPR021615">
    <property type="entry name" value="Omp28"/>
</dbReference>
<dbReference type="Gene3D" id="3.40.30.10">
    <property type="entry name" value="Glutaredoxin"/>
    <property type="match status" value="1"/>
</dbReference>
<organism evidence="3 4">
    <name type="scientific">Cochleicola gelatinilyticus</name>
    <dbReference type="NCBI Taxonomy" id="1763537"/>
    <lineage>
        <taxon>Bacteria</taxon>
        <taxon>Pseudomonadati</taxon>
        <taxon>Bacteroidota</taxon>
        <taxon>Flavobacteriia</taxon>
        <taxon>Flavobacteriales</taxon>
        <taxon>Flavobacteriaceae</taxon>
        <taxon>Cochleicola</taxon>
    </lineage>
</organism>
<evidence type="ECO:0000313" key="3">
    <source>
        <dbReference type="EMBL" id="OAB76128.1"/>
    </source>
</evidence>
<protein>
    <recommendedName>
        <fullName evidence="2">Thioredoxin domain-containing protein</fullName>
    </recommendedName>
</protein>
<sequence length="427" mass="46825">MKLKKLVKLSIVLAAILTVLSCSKTEENVPLVASINLTSSSDDAILTVNETVDFTLIADTGEDYTNLAVFSVNQQEIPESSYTFTEPGTFDVFASYGGLNSNSISFTVVEENSRTLIVSTERALRNQTVTFTVVDGMGEDATSSSTFFVNGTEISGNEFSGSEVGAFEVYASYQEEEIDFTTETKTFDVFIPKRKVMIEDYTGTWCGFCPRINAAIDEVVNQTSDISIVAIHETSFSYPDPYDFEDIDILKAEFNLAGFPQGRINRTVIWATPYAASDIVDLAGAETNLAIGINSSINGNTLTIDVDAVFENGSNSGDKIVVYLTESGLIHPQVNYLNDDPTSPYFGQGDIIEDFEHNHVLRQSLTNVLGDPLAATGAYELYEKTYTTTIPTEYNRETLEIVVMITDADNNAKNSQHAKVNVNKLFD</sequence>
<proteinExistence type="predicted"/>
<dbReference type="Pfam" id="PF00085">
    <property type="entry name" value="Thioredoxin"/>
    <property type="match status" value="1"/>
</dbReference>
<reference evidence="3 4" key="1">
    <citation type="submission" date="2016-02" db="EMBL/GenBank/DDBJ databases">
        <title>Ulvibacter sp. LPB0005, isolated from Thais luteostoma.</title>
        <authorList>
            <person name="Shin S.-K."/>
            <person name="Yi H."/>
        </authorList>
    </citation>
    <scope>NUCLEOTIDE SEQUENCE [LARGE SCALE GENOMIC DNA]</scope>
    <source>
        <strain evidence="3 4">LPB0005</strain>
    </source>
</reference>
<dbReference type="InterPro" id="IPR036249">
    <property type="entry name" value="Thioredoxin-like_sf"/>
</dbReference>
<dbReference type="SUPFAM" id="SSF52833">
    <property type="entry name" value="Thioredoxin-like"/>
    <property type="match status" value="1"/>
</dbReference>
<keyword evidence="4" id="KW-1185">Reference proteome</keyword>
<dbReference type="Gene3D" id="2.60.40.10">
    <property type="entry name" value="Immunoglobulins"/>
    <property type="match status" value="1"/>
</dbReference>
<dbReference type="PROSITE" id="PS51257">
    <property type="entry name" value="PROKAR_LIPOPROTEIN"/>
    <property type="match status" value="1"/>
</dbReference>
<evidence type="ECO:0000313" key="4">
    <source>
        <dbReference type="Proteomes" id="UP000077013"/>
    </source>
</evidence>
<accession>A0A167F2P0</accession>
<dbReference type="EMBL" id="LRXL01000052">
    <property type="protein sequence ID" value="OAB76128.1"/>
    <property type="molecule type" value="Genomic_DNA"/>
</dbReference>
<dbReference type="InterPro" id="IPR013783">
    <property type="entry name" value="Ig-like_fold"/>
</dbReference>
<dbReference type="AlphaFoldDB" id="A0A167F2P0"/>
<gene>
    <name evidence="3" type="ORF">ULVI_13815</name>
</gene>
<dbReference type="InterPro" id="IPR013766">
    <property type="entry name" value="Thioredoxin_domain"/>
</dbReference>
<dbReference type="Proteomes" id="UP000077013">
    <property type="component" value="Unassembled WGS sequence"/>
</dbReference>
<feature type="domain" description="Thioredoxin" evidence="2">
    <location>
        <begin position="182"/>
        <end position="232"/>
    </location>
</feature>
<dbReference type="STRING" id="1763537.ULVI_13815"/>